<evidence type="ECO:0000313" key="2">
    <source>
        <dbReference type="Proteomes" id="UP001597459"/>
    </source>
</evidence>
<name>A0ABW5N861_9FLAO</name>
<protein>
    <submittedName>
        <fullName evidence="1">Uncharacterized protein</fullName>
    </submittedName>
</protein>
<organism evidence="1 2">
    <name type="scientific">Aquimarina hainanensis</name>
    <dbReference type="NCBI Taxonomy" id="1578017"/>
    <lineage>
        <taxon>Bacteria</taxon>
        <taxon>Pseudomonadati</taxon>
        <taxon>Bacteroidota</taxon>
        <taxon>Flavobacteriia</taxon>
        <taxon>Flavobacteriales</taxon>
        <taxon>Flavobacteriaceae</taxon>
        <taxon>Aquimarina</taxon>
    </lineage>
</organism>
<dbReference type="Proteomes" id="UP001597459">
    <property type="component" value="Unassembled WGS sequence"/>
</dbReference>
<sequence>MGRKPYSIEEIFTKPPTLRQYEKLDTEVKEVVDDIVRNSLKNNNVLRIGKKRIAPKKDSLWLFSWSDIIEISVLIEEANLIEILKIVYNVGSWEVRRASVFNCFAVYKWISESLKNIAEAEENELGGELSAKEKEAGVEKLERYGHRVRLRNLTNGDWTKSEYYLSLPYERIVEISAMDKDIQEIINKLSR</sequence>
<dbReference type="RefSeq" id="WP_378256005.1">
    <property type="nucleotide sequence ID" value="NZ_JBHSJV010000001.1"/>
</dbReference>
<reference evidence="2" key="1">
    <citation type="journal article" date="2019" name="Int. J. Syst. Evol. Microbiol.">
        <title>The Global Catalogue of Microorganisms (GCM) 10K type strain sequencing project: providing services to taxonomists for standard genome sequencing and annotation.</title>
        <authorList>
            <consortium name="The Broad Institute Genomics Platform"/>
            <consortium name="The Broad Institute Genome Sequencing Center for Infectious Disease"/>
            <person name="Wu L."/>
            <person name="Ma J."/>
        </authorList>
    </citation>
    <scope>NUCLEOTIDE SEQUENCE [LARGE SCALE GENOMIC DNA]</scope>
    <source>
        <strain evidence="2">KCTC 42423</strain>
    </source>
</reference>
<keyword evidence="2" id="KW-1185">Reference proteome</keyword>
<dbReference type="EMBL" id="JBHULX010000024">
    <property type="protein sequence ID" value="MFD2591800.1"/>
    <property type="molecule type" value="Genomic_DNA"/>
</dbReference>
<proteinExistence type="predicted"/>
<accession>A0ABW5N861</accession>
<gene>
    <name evidence="1" type="ORF">ACFSTE_13265</name>
</gene>
<comment type="caution">
    <text evidence="1">The sequence shown here is derived from an EMBL/GenBank/DDBJ whole genome shotgun (WGS) entry which is preliminary data.</text>
</comment>
<evidence type="ECO:0000313" key="1">
    <source>
        <dbReference type="EMBL" id="MFD2591800.1"/>
    </source>
</evidence>